<dbReference type="InterPro" id="IPR007110">
    <property type="entry name" value="Ig-like_dom"/>
</dbReference>
<dbReference type="InterPro" id="IPR013783">
    <property type="entry name" value="Ig-like_fold"/>
</dbReference>
<evidence type="ECO:0000259" key="2">
    <source>
        <dbReference type="PROSITE" id="PS50835"/>
    </source>
</evidence>
<dbReference type="SMART" id="SM00409">
    <property type="entry name" value="IG"/>
    <property type="match status" value="3"/>
</dbReference>
<feature type="domain" description="Ig-like" evidence="2">
    <location>
        <begin position="146"/>
        <end position="238"/>
    </location>
</feature>
<dbReference type="OrthoDB" id="25840at2759"/>
<accession>A0A3N0Y5I8</accession>
<keyword evidence="1" id="KW-0812">Transmembrane</keyword>
<dbReference type="EMBL" id="RJVU01051648">
    <property type="protein sequence ID" value="ROL41475.1"/>
    <property type="molecule type" value="Genomic_DNA"/>
</dbReference>
<dbReference type="Pfam" id="PF07686">
    <property type="entry name" value="V-set"/>
    <property type="match status" value="1"/>
</dbReference>
<evidence type="ECO:0000313" key="3">
    <source>
        <dbReference type="EMBL" id="ROL41475.1"/>
    </source>
</evidence>
<comment type="caution">
    <text evidence="3">The sequence shown here is derived from an EMBL/GenBank/DDBJ whole genome shotgun (WGS) entry which is preliminary data.</text>
</comment>
<organism evidence="3 4">
    <name type="scientific">Anabarilius grahami</name>
    <name type="common">Kanglang fish</name>
    <name type="synonym">Barilius grahami</name>
    <dbReference type="NCBI Taxonomy" id="495550"/>
    <lineage>
        <taxon>Eukaryota</taxon>
        <taxon>Metazoa</taxon>
        <taxon>Chordata</taxon>
        <taxon>Craniata</taxon>
        <taxon>Vertebrata</taxon>
        <taxon>Euteleostomi</taxon>
        <taxon>Actinopterygii</taxon>
        <taxon>Neopterygii</taxon>
        <taxon>Teleostei</taxon>
        <taxon>Ostariophysi</taxon>
        <taxon>Cypriniformes</taxon>
        <taxon>Xenocyprididae</taxon>
        <taxon>Xenocypridinae</taxon>
        <taxon>Xenocypridinae incertae sedis</taxon>
        <taxon>Anabarilius</taxon>
    </lineage>
</organism>
<dbReference type="InterPro" id="IPR013106">
    <property type="entry name" value="Ig_V-set"/>
</dbReference>
<sequence>MALDAVIGLFTVMTACQWRSTPAVSLSAPVRVIVLEGSCLVLPCSFSPVLTAEKMEVRLTRTPTSYFMMLRTTVFSTHRGDAIHPDFRERTSLSGNISSGDCSINIGRIRKEDQNTYELQIREQGQRSWAVGAKINVSITGTPEPPEVTDPGPVKEGQRVVLNCSVKLSCPSERPRLLWKWERGDQGGSTVHGDTELQHDPGELPVMWTSLSFTVPKHTNPRVRCEVEYTKNRRSSFTREILVHFPPKDVTIQVFTVSVRVGGNALLSCSCKADPPVIGYQWSTVQSGETVILPKRTPTIRIYNVTRDTRVQCTATNRLGRATSSLTALNVQYTPVILSNSSCDWDGTLLSCSCAVDSNPRPAVTWSVNGTHLPEGYNTSFSYFNHILVATLSGIADAPLAVECYAINSLGNDSHILFEAHDGHLIWTLIPSACAVLFLLLLSLLLICYCCCWTNRQRCVMTYRPPAIHPESLGIYQERMPLYINCSEVTHIYTNGSYQLIYQNCTPLFVRSKQMHKRQRRGARRQREQPERPIPITTDSDTAIYVEVI</sequence>
<feature type="domain" description="Ig-like" evidence="2">
    <location>
        <begin position="247"/>
        <end position="327"/>
    </location>
</feature>
<evidence type="ECO:0000313" key="4">
    <source>
        <dbReference type="Proteomes" id="UP000281406"/>
    </source>
</evidence>
<name>A0A3N0Y5I8_ANAGA</name>
<keyword evidence="1" id="KW-1133">Transmembrane helix</keyword>
<dbReference type="PANTHER" id="PTHR46484">
    <property type="entry name" value="SI:CH211-171H4.5-RELATED"/>
    <property type="match status" value="1"/>
</dbReference>
<dbReference type="Gene3D" id="2.60.40.10">
    <property type="entry name" value="Immunoglobulins"/>
    <property type="match status" value="4"/>
</dbReference>
<dbReference type="InterPro" id="IPR036179">
    <property type="entry name" value="Ig-like_dom_sf"/>
</dbReference>
<reference evidence="3 4" key="1">
    <citation type="submission" date="2018-10" db="EMBL/GenBank/DDBJ databases">
        <title>Genome assembly for a Yunnan-Guizhou Plateau 3E fish, Anabarilius grahami (Regan), and its evolutionary and genetic applications.</title>
        <authorList>
            <person name="Jiang W."/>
        </authorList>
    </citation>
    <scope>NUCLEOTIDE SEQUENCE [LARGE SCALE GENOMIC DNA]</scope>
    <source>
        <strain evidence="3">AG-KIZ</strain>
        <tissue evidence="3">Muscle</tissue>
    </source>
</reference>
<keyword evidence="4" id="KW-1185">Reference proteome</keyword>
<keyword evidence="1" id="KW-0472">Membrane</keyword>
<dbReference type="PANTHER" id="PTHR46484:SF3">
    <property type="entry name" value="MYELIN-ASSOCIATED GLYCOPROTEIN-LIKE"/>
    <property type="match status" value="1"/>
</dbReference>
<dbReference type="AlphaFoldDB" id="A0A3N0Y5I8"/>
<feature type="transmembrane region" description="Helical" evidence="1">
    <location>
        <begin position="425"/>
        <end position="452"/>
    </location>
</feature>
<dbReference type="InterPro" id="IPR003599">
    <property type="entry name" value="Ig_sub"/>
</dbReference>
<gene>
    <name evidence="3" type="ORF">DPX16_6873</name>
</gene>
<protein>
    <submittedName>
        <fullName evidence="3">Kin of IRRE-like protein 2</fullName>
    </submittedName>
</protein>
<dbReference type="PROSITE" id="PS50835">
    <property type="entry name" value="IG_LIKE"/>
    <property type="match status" value="2"/>
</dbReference>
<proteinExistence type="predicted"/>
<dbReference type="Proteomes" id="UP000281406">
    <property type="component" value="Unassembled WGS sequence"/>
</dbReference>
<dbReference type="SUPFAM" id="SSF48726">
    <property type="entry name" value="Immunoglobulin"/>
    <property type="match status" value="4"/>
</dbReference>
<evidence type="ECO:0000256" key="1">
    <source>
        <dbReference type="SAM" id="Phobius"/>
    </source>
</evidence>